<dbReference type="PRINTS" id="PR00474">
    <property type="entry name" value="GLU5KINASE"/>
</dbReference>
<name>T1A3X2_9ZZZZ</name>
<keyword evidence="2" id="KW-0547">Nucleotide-binding</keyword>
<organism evidence="6">
    <name type="scientific">mine drainage metagenome</name>
    <dbReference type="NCBI Taxonomy" id="410659"/>
    <lineage>
        <taxon>unclassified sequences</taxon>
        <taxon>metagenomes</taxon>
        <taxon>ecological metagenomes</taxon>
    </lineage>
</organism>
<evidence type="ECO:0000256" key="1">
    <source>
        <dbReference type="ARBA" id="ARBA00022679"/>
    </source>
</evidence>
<dbReference type="EMBL" id="AUZY01007085">
    <property type="protein sequence ID" value="EQD51578.1"/>
    <property type="molecule type" value="Genomic_DNA"/>
</dbReference>
<gene>
    <name evidence="6" type="ORF">B1B_10967</name>
</gene>
<dbReference type="PANTHER" id="PTHR23342">
    <property type="entry name" value="N-ACETYLGLUTAMATE SYNTHASE"/>
    <property type="match status" value="1"/>
</dbReference>
<accession>T1A3X2</accession>
<dbReference type="Pfam" id="PF00696">
    <property type="entry name" value="AA_kinase"/>
    <property type="match status" value="1"/>
</dbReference>
<evidence type="ECO:0000259" key="5">
    <source>
        <dbReference type="Pfam" id="PF00696"/>
    </source>
</evidence>
<keyword evidence="4" id="KW-0067">ATP-binding</keyword>
<dbReference type="InterPro" id="IPR036393">
    <property type="entry name" value="AceGlu_kinase-like_sf"/>
</dbReference>
<protein>
    <submittedName>
        <fullName evidence="6">Aspartate/glutamate/uridylate kinase domain protein</fullName>
    </submittedName>
</protein>
<dbReference type="GO" id="GO:0006526">
    <property type="term" value="P:L-arginine biosynthetic process"/>
    <property type="evidence" value="ECO:0007669"/>
    <property type="project" value="TreeGrafter"/>
</dbReference>
<dbReference type="GO" id="GO:0003991">
    <property type="term" value="F:acetylglutamate kinase activity"/>
    <property type="evidence" value="ECO:0007669"/>
    <property type="project" value="TreeGrafter"/>
</dbReference>
<evidence type="ECO:0000256" key="4">
    <source>
        <dbReference type="ARBA" id="ARBA00022840"/>
    </source>
</evidence>
<reference evidence="6" key="2">
    <citation type="journal article" date="2014" name="ISME J.">
        <title>Microbial stratification in low pH oxic and suboxic macroscopic growths along an acid mine drainage.</title>
        <authorList>
            <person name="Mendez-Garcia C."/>
            <person name="Mesa V."/>
            <person name="Sprenger R.R."/>
            <person name="Richter M."/>
            <person name="Diez M.S."/>
            <person name="Solano J."/>
            <person name="Bargiela R."/>
            <person name="Golyshina O.V."/>
            <person name="Manteca A."/>
            <person name="Ramos J.L."/>
            <person name="Gallego J.R."/>
            <person name="Llorente I."/>
            <person name="Martins Dos Santos V.A."/>
            <person name="Jensen O.N."/>
            <person name="Pelaez A.I."/>
            <person name="Sanchez J."/>
            <person name="Ferrer M."/>
        </authorList>
    </citation>
    <scope>NUCLEOTIDE SEQUENCE</scope>
</reference>
<dbReference type="AlphaFoldDB" id="T1A3X2"/>
<feature type="non-terminal residue" evidence="6">
    <location>
        <position position="1"/>
    </location>
</feature>
<proteinExistence type="predicted"/>
<reference evidence="6" key="1">
    <citation type="submission" date="2013-08" db="EMBL/GenBank/DDBJ databases">
        <authorList>
            <person name="Mendez C."/>
            <person name="Richter M."/>
            <person name="Ferrer M."/>
            <person name="Sanchez J."/>
        </authorList>
    </citation>
    <scope>NUCLEOTIDE SEQUENCE</scope>
</reference>
<keyword evidence="3 6" id="KW-0418">Kinase</keyword>
<evidence type="ECO:0000256" key="2">
    <source>
        <dbReference type="ARBA" id="ARBA00022741"/>
    </source>
</evidence>
<dbReference type="InterPro" id="IPR001057">
    <property type="entry name" value="Glu/AcGlu_kinase"/>
</dbReference>
<dbReference type="GO" id="GO:0005524">
    <property type="term" value="F:ATP binding"/>
    <property type="evidence" value="ECO:0007669"/>
    <property type="project" value="UniProtKB-KW"/>
</dbReference>
<dbReference type="PANTHER" id="PTHR23342:SF20">
    <property type="entry name" value="[LYSW]-AMINOADIPATE KINASE"/>
    <property type="match status" value="1"/>
</dbReference>
<evidence type="ECO:0000256" key="3">
    <source>
        <dbReference type="ARBA" id="ARBA00022777"/>
    </source>
</evidence>
<dbReference type="Gene3D" id="3.40.1160.10">
    <property type="entry name" value="Acetylglutamate kinase-like"/>
    <property type="match status" value="1"/>
</dbReference>
<feature type="domain" description="Aspartate/glutamate/uridylate kinase" evidence="5">
    <location>
        <begin position="2"/>
        <end position="107"/>
    </location>
</feature>
<sequence length="126" mass="13040">LLRLLLEHGYTPVVSPPAVTPEGEVINVDSDRAAAAIAGALRAEALLLLTNVAGLLRDVTDPSSRIARIPKAEIGNHLPLAAGRMRKKLVAAQEALAQGVGRVVIASSAVDRPVARALDGDGTVIE</sequence>
<dbReference type="SUPFAM" id="SSF53633">
    <property type="entry name" value="Carbamate kinase-like"/>
    <property type="match status" value="1"/>
</dbReference>
<dbReference type="InterPro" id="IPR001048">
    <property type="entry name" value="Asp/Glu/Uridylate_kinase"/>
</dbReference>
<evidence type="ECO:0000313" key="6">
    <source>
        <dbReference type="EMBL" id="EQD51578.1"/>
    </source>
</evidence>
<keyword evidence="1" id="KW-0808">Transferase</keyword>
<comment type="caution">
    <text evidence="6">The sequence shown here is derived from an EMBL/GenBank/DDBJ whole genome shotgun (WGS) entry which is preliminary data.</text>
</comment>